<dbReference type="KEGG" id="xtr:116411715"/>
<name>A0A8J1JR68_XENTR</name>
<keyword evidence="3 5" id="KW-0720">Serine protease</keyword>
<dbReference type="AlphaFoldDB" id="A0A8J1JR68"/>
<keyword evidence="8" id="KW-1185">Reference proteome</keyword>
<organism evidence="8 9">
    <name type="scientific">Xenopus tropicalis</name>
    <name type="common">Western clawed frog</name>
    <name type="synonym">Silurana tropicalis</name>
    <dbReference type="NCBI Taxonomy" id="8364"/>
    <lineage>
        <taxon>Eukaryota</taxon>
        <taxon>Metazoa</taxon>
        <taxon>Chordata</taxon>
        <taxon>Craniata</taxon>
        <taxon>Vertebrata</taxon>
        <taxon>Euteleostomi</taxon>
        <taxon>Amphibia</taxon>
        <taxon>Batrachia</taxon>
        <taxon>Anura</taxon>
        <taxon>Pipoidea</taxon>
        <taxon>Pipidae</taxon>
        <taxon>Xenopodinae</taxon>
        <taxon>Xenopus</taxon>
        <taxon>Silurana</taxon>
    </lineage>
</organism>
<dbReference type="RefSeq" id="XP_031760387.1">
    <property type="nucleotide sequence ID" value="XM_031904527.1"/>
</dbReference>
<dbReference type="OMA" id="PDYGELH"/>
<dbReference type="InterPro" id="IPR009003">
    <property type="entry name" value="Peptidase_S1_PA"/>
</dbReference>
<dbReference type="GO" id="GO:0004252">
    <property type="term" value="F:serine-type endopeptidase activity"/>
    <property type="evidence" value="ECO:0000318"/>
    <property type="project" value="GO_Central"/>
</dbReference>
<evidence type="ECO:0000313" key="9">
    <source>
        <dbReference type="RefSeq" id="XP_031760387.1"/>
    </source>
</evidence>
<dbReference type="InterPro" id="IPR001254">
    <property type="entry name" value="Trypsin_dom"/>
</dbReference>
<dbReference type="Xenbase" id="XB-GENE-29097587">
    <property type="gene designation" value="LOC116411715"/>
</dbReference>
<dbReference type="Pfam" id="PF00089">
    <property type="entry name" value="Trypsin"/>
    <property type="match status" value="1"/>
</dbReference>
<evidence type="ECO:0000259" key="7">
    <source>
        <dbReference type="PROSITE" id="PS50240"/>
    </source>
</evidence>
<evidence type="ECO:0000256" key="3">
    <source>
        <dbReference type="ARBA" id="ARBA00022825"/>
    </source>
</evidence>
<dbReference type="PRINTS" id="PR00722">
    <property type="entry name" value="CHYMOTRYPSIN"/>
</dbReference>
<dbReference type="Proteomes" id="UP000008143">
    <property type="component" value="Chromosome 6"/>
</dbReference>
<protein>
    <submittedName>
        <fullName evidence="9">Acrosin-like</fullName>
    </submittedName>
</protein>
<dbReference type="InterPro" id="IPR018114">
    <property type="entry name" value="TRYPSIN_HIS"/>
</dbReference>
<dbReference type="Gene3D" id="2.40.10.10">
    <property type="entry name" value="Trypsin-like serine proteases"/>
    <property type="match status" value="2"/>
</dbReference>
<feature type="chain" id="PRO_5035282636" evidence="6">
    <location>
        <begin position="25"/>
        <end position="386"/>
    </location>
</feature>
<dbReference type="OrthoDB" id="6339452at2759"/>
<feature type="domain" description="Peptidase S1" evidence="7">
    <location>
        <begin position="42"/>
        <end position="285"/>
    </location>
</feature>
<dbReference type="SUPFAM" id="SSF50494">
    <property type="entry name" value="Trypsin-like serine proteases"/>
    <property type="match status" value="1"/>
</dbReference>
<keyword evidence="6" id="KW-0732">Signal</keyword>
<evidence type="ECO:0000313" key="10">
    <source>
        <dbReference type="Xenbase" id="XB-GENE-29097587"/>
    </source>
</evidence>
<accession>A0A8J1JR68</accession>
<keyword evidence="2 5" id="KW-0378">Hydrolase</keyword>
<evidence type="ECO:0000256" key="5">
    <source>
        <dbReference type="RuleBase" id="RU363034"/>
    </source>
</evidence>
<dbReference type="CDD" id="cd00190">
    <property type="entry name" value="Tryp_SPc"/>
    <property type="match status" value="1"/>
</dbReference>
<proteinExistence type="predicted"/>
<dbReference type="GeneID" id="116411715"/>
<dbReference type="AGR" id="Xenbase:XB-GENE-29097587"/>
<keyword evidence="4" id="KW-1015">Disulfide bond</keyword>
<evidence type="ECO:0000256" key="4">
    <source>
        <dbReference type="ARBA" id="ARBA00023157"/>
    </source>
</evidence>
<dbReference type="PROSITE" id="PS50240">
    <property type="entry name" value="TRYPSIN_DOM"/>
    <property type="match status" value="1"/>
</dbReference>
<dbReference type="FunFam" id="2.40.10.10:FF:000003">
    <property type="entry name" value="Transmembrane serine protease 3"/>
    <property type="match status" value="1"/>
</dbReference>
<dbReference type="InterPro" id="IPR033116">
    <property type="entry name" value="TRYPSIN_SER"/>
</dbReference>
<evidence type="ECO:0000256" key="1">
    <source>
        <dbReference type="ARBA" id="ARBA00022670"/>
    </source>
</evidence>
<sequence>MKLLAIFFIFFIFSLFNLFPECESAIGGICGNRPLFNKGSRIVGGQNSPPGKWPWMVSIQSPTGKEFSHLCGGSVLNEIWVLTAAHCFKHLQRKEETKSWRLVFGANNLKVLESSVQIRKIKEVIQPKAYNPTTEANDITLLRLDKPIVFTDYVQPACFPTEFANVEKKTDCYIAGWGVLDEESGEPSEILQEARVHQIDSKKCNSKDWYDGAIGEYNLCAGHEKGGIDSCQGDSGGPLMCKTQKSRTYAVVGITSWGSGCARGKKPGVYTSTKYFIKWIASKVETDEKEKPKIRKKRSLLKNIILPNGQLPDAETEELTQTQTQGTETNPVRPTAQIQEFQYGREKGTQVQSGPIEGKLKPEIAVQVPTENILKRIMSWLLTDMR</sequence>
<dbReference type="InterPro" id="IPR043504">
    <property type="entry name" value="Peptidase_S1_PA_chymotrypsin"/>
</dbReference>
<dbReference type="GO" id="GO:0007340">
    <property type="term" value="P:acrosome reaction"/>
    <property type="evidence" value="ECO:0000318"/>
    <property type="project" value="GO_Central"/>
</dbReference>
<evidence type="ECO:0000313" key="8">
    <source>
        <dbReference type="Proteomes" id="UP000008143"/>
    </source>
</evidence>
<reference evidence="9" key="1">
    <citation type="submission" date="2025-08" db="UniProtKB">
        <authorList>
            <consortium name="RefSeq"/>
        </authorList>
    </citation>
    <scope>IDENTIFICATION</scope>
    <source>
        <strain evidence="9">Nigerian</strain>
        <tissue evidence="9">Liver and blood</tissue>
    </source>
</reference>
<dbReference type="PANTHER" id="PTHR24252:SF23">
    <property type="entry name" value="ACROSIN-LIKE"/>
    <property type="match status" value="1"/>
</dbReference>
<dbReference type="PROSITE" id="PS00134">
    <property type="entry name" value="TRYPSIN_HIS"/>
    <property type="match status" value="1"/>
</dbReference>
<evidence type="ECO:0000256" key="2">
    <source>
        <dbReference type="ARBA" id="ARBA00022801"/>
    </source>
</evidence>
<dbReference type="SMART" id="SM00020">
    <property type="entry name" value="Tryp_SPc"/>
    <property type="match status" value="1"/>
</dbReference>
<dbReference type="GO" id="GO:0006508">
    <property type="term" value="P:proteolysis"/>
    <property type="evidence" value="ECO:0007669"/>
    <property type="project" value="UniProtKB-KW"/>
</dbReference>
<evidence type="ECO:0000256" key="6">
    <source>
        <dbReference type="SAM" id="SignalP"/>
    </source>
</evidence>
<feature type="signal peptide" evidence="6">
    <location>
        <begin position="1"/>
        <end position="24"/>
    </location>
</feature>
<dbReference type="InterPro" id="IPR001314">
    <property type="entry name" value="Peptidase_S1A"/>
</dbReference>
<keyword evidence="1 5" id="KW-0645">Protease</keyword>
<dbReference type="PANTHER" id="PTHR24252">
    <property type="entry name" value="ACROSIN-RELATED"/>
    <property type="match status" value="1"/>
</dbReference>
<dbReference type="PROSITE" id="PS00135">
    <property type="entry name" value="TRYPSIN_SER"/>
    <property type="match status" value="1"/>
</dbReference>
<gene>
    <name evidence="9 10" type="primary">LOC116411715</name>
</gene>